<protein>
    <submittedName>
        <fullName evidence="2">Sugar phosphate isomerase/epimerase</fullName>
    </submittedName>
</protein>
<dbReference type="InterPro" id="IPR013022">
    <property type="entry name" value="Xyl_isomerase-like_TIM-brl"/>
</dbReference>
<dbReference type="SUPFAM" id="SSF51658">
    <property type="entry name" value="Xylose isomerase-like"/>
    <property type="match status" value="1"/>
</dbReference>
<dbReference type="Pfam" id="PF01261">
    <property type="entry name" value="AP_endonuc_2"/>
    <property type="match status" value="1"/>
</dbReference>
<dbReference type="InterPro" id="IPR050312">
    <property type="entry name" value="IolE/XylAMocC-like"/>
</dbReference>
<sequence>MRRDHPISMAAGIMPEATPVQLVEAAAAAGFDYGGMWMEAADWTSATTRAVSQALRDTGLRLLDIEVVWLRPGPPDPNHVRLIEVGAELGARNVLAVSSDPDRSATIDKLGALMERGQAMGIRINLEFGAWSAARTIHEAMDLLRQIDSPAAGLLIDTLHWSRSGGTLADLDAVPPRWLGYAQLCDAPFDGPSSTDPAALLTEAIDDRLPTGGGGLPLRDFLAHLPAGLPLAIEERSRPLRERWPDLTDRARAVARTTRMFLDGLAADHTAPSSDPRSSIA</sequence>
<evidence type="ECO:0000313" key="2">
    <source>
        <dbReference type="EMBL" id="SFS09649.1"/>
    </source>
</evidence>
<dbReference type="Gene3D" id="3.20.20.150">
    <property type="entry name" value="Divalent-metal-dependent TIM barrel enzymes"/>
    <property type="match status" value="1"/>
</dbReference>
<organism evidence="2 3">
    <name type="scientific">Sphingomonas jatrophae</name>
    <dbReference type="NCBI Taxonomy" id="1166337"/>
    <lineage>
        <taxon>Bacteria</taxon>
        <taxon>Pseudomonadati</taxon>
        <taxon>Pseudomonadota</taxon>
        <taxon>Alphaproteobacteria</taxon>
        <taxon>Sphingomonadales</taxon>
        <taxon>Sphingomonadaceae</taxon>
        <taxon>Sphingomonas</taxon>
    </lineage>
</organism>
<dbReference type="PANTHER" id="PTHR12110">
    <property type="entry name" value="HYDROXYPYRUVATE ISOMERASE"/>
    <property type="match status" value="1"/>
</dbReference>
<dbReference type="STRING" id="1166337.SAMN05192580_3309"/>
<dbReference type="GO" id="GO:0016853">
    <property type="term" value="F:isomerase activity"/>
    <property type="evidence" value="ECO:0007669"/>
    <property type="project" value="UniProtKB-KW"/>
</dbReference>
<dbReference type="RefSeq" id="WP_093316185.1">
    <property type="nucleotide sequence ID" value="NZ_FOZG01000003.1"/>
</dbReference>
<name>A0A1I6M1Q4_9SPHN</name>
<proteinExistence type="predicted"/>
<dbReference type="InterPro" id="IPR036237">
    <property type="entry name" value="Xyl_isomerase-like_sf"/>
</dbReference>
<evidence type="ECO:0000259" key="1">
    <source>
        <dbReference type="Pfam" id="PF01261"/>
    </source>
</evidence>
<dbReference type="OrthoDB" id="9072761at2"/>
<keyword evidence="3" id="KW-1185">Reference proteome</keyword>
<gene>
    <name evidence="2" type="ORF">SAMN05192580_3309</name>
</gene>
<accession>A0A1I6M1Q4</accession>
<reference evidence="2 3" key="1">
    <citation type="submission" date="2016-10" db="EMBL/GenBank/DDBJ databases">
        <authorList>
            <person name="de Groot N.N."/>
        </authorList>
    </citation>
    <scope>NUCLEOTIDE SEQUENCE [LARGE SCALE GENOMIC DNA]</scope>
    <source>
        <strain evidence="2 3">S5-249</strain>
    </source>
</reference>
<dbReference type="PANTHER" id="PTHR12110:SF48">
    <property type="entry name" value="BLL3656 PROTEIN"/>
    <property type="match status" value="1"/>
</dbReference>
<dbReference type="Proteomes" id="UP000198824">
    <property type="component" value="Unassembled WGS sequence"/>
</dbReference>
<evidence type="ECO:0000313" key="3">
    <source>
        <dbReference type="Proteomes" id="UP000198824"/>
    </source>
</evidence>
<dbReference type="EMBL" id="FOZG01000003">
    <property type="protein sequence ID" value="SFS09649.1"/>
    <property type="molecule type" value="Genomic_DNA"/>
</dbReference>
<keyword evidence="2" id="KW-0413">Isomerase</keyword>
<feature type="domain" description="Xylose isomerase-like TIM barrel" evidence="1">
    <location>
        <begin position="23"/>
        <end position="225"/>
    </location>
</feature>
<dbReference type="AlphaFoldDB" id="A0A1I6M1Q4"/>